<evidence type="ECO:0000256" key="1">
    <source>
        <dbReference type="ARBA" id="ARBA00022649"/>
    </source>
</evidence>
<reference evidence="2 3" key="1">
    <citation type="submission" date="2017-10" db="EMBL/GenBank/DDBJ databases">
        <title>Genome sequence of Caulobacter mirabilis FWC38.</title>
        <authorList>
            <person name="Fiebig A."/>
            <person name="Crosson S."/>
        </authorList>
    </citation>
    <scope>NUCLEOTIDE SEQUENCE [LARGE SCALE GENOMIC DNA]</scope>
    <source>
        <strain evidence="2 3">FWC 38</strain>
    </source>
</reference>
<dbReference type="Gene3D" id="3.30.2310.20">
    <property type="entry name" value="RelE-like"/>
    <property type="match status" value="1"/>
</dbReference>
<dbReference type="Pfam" id="PF05016">
    <property type="entry name" value="ParE_toxin"/>
    <property type="match status" value="1"/>
</dbReference>
<dbReference type="Proteomes" id="UP000228945">
    <property type="component" value="Chromosome"/>
</dbReference>
<evidence type="ECO:0000313" key="2">
    <source>
        <dbReference type="EMBL" id="ATQ43028.1"/>
    </source>
</evidence>
<protein>
    <submittedName>
        <fullName evidence="2">Plasmid stabilization protein</fullName>
    </submittedName>
</protein>
<keyword evidence="3" id="KW-1185">Reference proteome</keyword>
<dbReference type="InterPro" id="IPR035093">
    <property type="entry name" value="RelE/ParE_toxin_dom_sf"/>
</dbReference>
<dbReference type="OrthoDB" id="121597at2"/>
<keyword evidence="1" id="KW-1277">Toxin-antitoxin system</keyword>
<dbReference type="InterPro" id="IPR007712">
    <property type="entry name" value="RelE/ParE_toxin"/>
</dbReference>
<dbReference type="EMBL" id="CP024201">
    <property type="protein sequence ID" value="ATQ43028.1"/>
    <property type="molecule type" value="Genomic_DNA"/>
</dbReference>
<sequence>MSFRVRLQIAARLDIERLGDFLSEWSDSLAERAVATLYDAVNSLQTMPDRGRPLTGPLRELVVPFGKGAYIVRYVVSEHEVLITRIFHSLEDRPLA</sequence>
<evidence type="ECO:0000313" key="3">
    <source>
        <dbReference type="Proteomes" id="UP000228945"/>
    </source>
</evidence>
<dbReference type="RefSeq" id="WP_099622279.1">
    <property type="nucleotide sequence ID" value="NZ_CP024201.1"/>
</dbReference>
<dbReference type="KEGG" id="cmb:CSW64_11715"/>
<proteinExistence type="predicted"/>
<organism evidence="2 3">
    <name type="scientific">Caulobacter mirabilis</name>
    <dbReference type="NCBI Taxonomy" id="69666"/>
    <lineage>
        <taxon>Bacteria</taxon>
        <taxon>Pseudomonadati</taxon>
        <taxon>Pseudomonadota</taxon>
        <taxon>Alphaproteobacteria</taxon>
        <taxon>Caulobacterales</taxon>
        <taxon>Caulobacteraceae</taxon>
        <taxon>Caulobacter</taxon>
    </lineage>
</organism>
<name>A0A2D2AYE4_9CAUL</name>
<accession>A0A2D2AYE4</accession>
<dbReference type="AlphaFoldDB" id="A0A2D2AYE4"/>
<gene>
    <name evidence="2" type="ORF">CSW64_11715</name>
</gene>